<keyword evidence="4" id="KW-1185">Reference proteome</keyword>
<feature type="coiled-coil region" evidence="2">
    <location>
        <begin position="3"/>
        <end position="44"/>
    </location>
</feature>
<dbReference type="eggNOG" id="COG2900">
    <property type="taxonomic scope" value="Bacteria"/>
</dbReference>
<dbReference type="NCBIfam" id="NF002750">
    <property type="entry name" value="PRK02793.1"/>
    <property type="match status" value="1"/>
</dbReference>
<gene>
    <name evidence="1" type="primary">slyX</name>
    <name evidence="3" type="ORF">HA49_02960</name>
</gene>
<evidence type="ECO:0000313" key="4">
    <source>
        <dbReference type="Proteomes" id="UP000029577"/>
    </source>
</evidence>
<dbReference type="PANTHER" id="PTHR36508:SF1">
    <property type="entry name" value="PROTEIN SLYX"/>
    <property type="match status" value="1"/>
</dbReference>
<protein>
    <recommendedName>
        <fullName evidence="1">Protein SlyX</fullName>
    </recommendedName>
</protein>
<reference evidence="3" key="1">
    <citation type="submission" date="2014-12" db="EMBL/GenBank/DDBJ databases">
        <title>The draft genome of the Tatumella morbirosei type strain, LMG23360T isolated from pineapple rot.</title>
        <authorList>
            <person name="Smits T.H."/>
            <person name="Palmer M."/>
            <person name="Venter S.N."/>
            <person name="Duffy B."/>
            <person name="Steenkamp E.T."/>
            <person name="Chan W.Y."/>
            <person name="Coutinho T.A."/>
            <person name="Coetzee M.P."/>
            <person name="De Maayer P."/>
        </authorList>
    </citation>
    <scope>NUCLEOTIDE SEQUENCE [LARGE SCALE GENOMIC DNA]</scope>
    <source>
        <strain evidence="3">LMG 23360</strain>
    </source>
</reference>
<name>A0A095TRS5_9GAMM</name>
<dbReference type="Proteomes" id="UP000029577">
    <property type="component" value="Unassembled WGS sequence"/>
</dbReference>
<evidence type="ECO:0000313" key="3">
    <source>
        <dbReference type="EMBL" id="KGD79556.1"/>
    </source>
</evidence>
<dbReference type="STRING" id="642227.HA49_02960"/>
<dbReference type="HAMAP" id="MF_00715">
    <property type="entry name" value="SlyX"/>
    <property type="match status" value="1"/>
</dbReference>
<sequence>MQASEWEQRLEALESKIAFQELTIEELNQIVVRHEIEMAKMRDQFRMLAEKVKTAAPSLVAPQSEETPPPHY</sequence>
<dbReference type="EMBL" id="JPKR02000005">
    <property type="protein sequence ID" value="KGD79556.1"/>
    <property type="molecule type" value="Genomic_DNA"/>
</dbReference>
<evidence type="ECO:0000256" key="2">
    <source>
        <dbReference type="SAM" id="Coils"/>
    </source>
</evidence>
<organism evidence="3 4">
    <name type="scientific">Tatumella morbirosei</name>
    <dbReference type="NCBI Taxonomy" id="642227"/>
    <lineage>
        <taxon>Bacteria</taxon>
        <taxon>Pseudomonadati</taxon>
        <taxon>Pseudomonadota</taxon>
        <taxon>Gammaproteobacteria</taxon>
        <taxon>Enterobacterales</taxon>
        <taxon>Erwiniaceae</taxon>
        <taxon>Tatumella</taxon>
    </lineage>
</organism>
<dbReference type="AlphaFoldDB" id="A0A095TRS5"/>
<dbReference type="Gene3D" id="1.20.5.300">
    <property type="match status" value="1"/>
</dbReference>
<proteinExistence type="inferred from homology"/>
<dbReference type="Pfam" id="PF04102">
    <property type="entry name" value="SlyX"/>
    <property type="match status" value="1"/>
</dbReference>
<keyword evidence="2" id="KW-0175">Coiled coil</keyword>
<dbReference type="PANTHER" id="PTHR36508">
    <property type="entry name" value="PROTEIN SLYX"/>
    <property type="match status" value="1"/>
</dbReference>
<accession>A0A095TRS5</accession>
<comment type="caution">
    <text evidence="3">The sequence shown here is derived from an EMBL/GenBank/DDBJ whole genome shotgun (WGS) entry which is preliminary data.</text>
</comment>
<dbReference type="InterPro" id="IPR007236">
    <property type="entry name" value="SlyX"/>
</dbReference>
<evidence type="ECO:0000256" key="1">
    <source>
        <dbReference type="HAMAP-Rule" id="MF_00715"/>
    </source>
</evidence>
<dbReference type="OrthoDB" id="5771733at2"/>
<dbReference type="RefSeq" id="WP_038016568.1">
    <property type="nucleotide sequence ID" value="NZ_JPKR02000005.1"/>
</dbReference>
<comment type="similarity">
    <text evidence="1">Belongs to the SlyX family.</text>
</comment>